<dbReference type="Proteomes" id="UP001152172">
    <property type="component" value="Unassembled WGS sequence"/>
</dbReference>
<comment type="caution">
    <text evidence="3">The sequence shown here is derived from an EMBL/GenBank/DDBJ whole genome shotgun (WGS) entry which is preliminary data.</text>
</comment>
<accession>A0A9X3LCU6</accession>
<keyword evidence="2" id="KW-0472">Membrane</keyword>
<keyword evidence="2" id="KW-1133">Transmembrane helix</keyword>
<protein>
    <submittedName>
        <fullName evidence="3">Uncharacterized protein</fullName>
    </submittedName>
</protein>
<dbReference type="RefSeq" id="WP_269922274.1">
    <property type="nucleotide sequence ID" value="NZ_JAMKBI010000008.1"/>
</dbReference>
<sequence>MKILFIFLLFVVYFALSLSLESTNAIGLYLIISLGFFFWGVIEWRRSINRRNAEDRARCEELLAEIPHTQSLISDSLLNVMLIDDVNNILYILQRDSLVEDFSIENVPFSQVLEVAIVEEERVLNLYPKEGLLGSTLVNNEEIIEEDSDEDEEEEEVEEVEESIEALCLKIVVDDLTKPILEYPFIVFGEPLATDSEKYIEVNSLCDEWYQKICIIIKRYEHEKVVVRLWQ</sequence>
<evidence type="ECO:0000256" key="1">
    <source>
        <dbReference type="SAM" id="Coils"/>
    </source>
</evidence>
<reference evidence="3" key="1">
    <citation type="submission" date="2022-05" db="EMBL/GenBank/DDBJ databases">
        <authorList>
            <person name="Colautti A."/>
            <person name="Iacumin L."/>
        </authorList>
    </citation>
    <scope>NUCLEOTIDE SEQUENCE</scope>
    <source>
        <strain evidence="3">DSM 30747</strain>
    </source>
</reference>
<evidence type="ECO:0000313" key="3">
    <source>
        <dbReference type="EMBL" id="MCZ8534024.1"/>
    </source>
</evidence>
<gene>
    <name evidence="3" type="ORF">M9R61_11945</name>
</gene>
<keyword evidence="1" id="KW-0175">Coiled coil</keyword>
<proteinExistence type="predicted"/>
<dbReference type="EMBL" id="JAMKBI010000008">
    <property type="protein sequence ID" value="MCZ8534024.1"/>
    <property type="molecule type" value="Genomic_DNA"/>
</dbReference>
<keyword evidence="2" id="KW-0812">Transmembrane</keyword>
<organism evidence="3 4">
    <name type="scientific">Psychrobacillus psychrodurans</name>
    <dbReference type="NCBI Taxonomy" id="126157"/>
    <lineage>
        <taxon>Bacteria</taxon>
        <taxon>Bacillati</taxon>
        <taxon>Bacillota</taxon>
        <taxon>Bacilli</taxon>
        <taxon>Bacillales</taxon>
        <taxon>Bacillaceae</taxon>
        <taxon>Psychrobacillus</taxon>
    </lineage>
</organism>
<evidence type="ECO:0000256" key="2">
    <source>
        <dbReference type="SAM" id="Phobius"/>
    </source>
</evidence>
<dbReference type="AlphaFoldDB" id="A0A9X3LCU6"/>
<feature type="transmembrane region" description="Helical" evidence="2">
    <location>
        <begin position="27"/>
        <end position="44"/>
    </location>
</feature>
<name>A0A9X3LCU6_9BACI</name>
<feature type="coiled-coil region" evidence="1">
    <location>
        <begin position="143"/>
        <end position="170"/>
    </location>
</feature>
<evidence type="ECO:0000313" key="4">
    <source>
        <dbReference type="Proteomes" id="UP001152172"/>
    </source>
</evidence>
<keyword evidence="4" id="KW-1185">Reference proteome</keyword>